<dbReference type="GO" id="GO:0005319">
    <property type="term" value="F:lipid transporter activity"/>
    <property type="evidence" value="ECO:0007669"/>
    <property type="project" value="TreeGrafter"/>
</dbReference>
<dbReference type="PANTHER" id="PTHR19229">
    <property type="entry name" value="ATP-BINDING CASSETTE TRANSPORTER SUBFAMILY A ABCA"/>
    <property type="match status" value="1"/>
</dbReference>
<dbReference type="AlphaFoldDB" id="A0A6J8E4W3"/>
<evidence type="ECO:0000256" key="7">
    <source>
        <dbReference type="ARBA" id="ARBA00022840"/>
    </source>
</evidence>
<dbReference type="FunFam" id="3.40.50.300:FF:002470">
    <property type="entry name" value="ABC transporter, putative"/>
    <property type="match status" value="1"/>
</dbReference>
<organism evidence="12 13">
    <name type="scientific">Mytilus coruscus</name>
    <name type="common">Sea mussel</name>
    <dbReference type="NCBI Taxonomy" id="42192"/>
    <lineage>
        <taxon>Eukaryota</taxon>
        <taxon>Metazoa</taxon>
        <taxon>Spiralia</taxon>
        <taxon>Lophotrochozoa</taxon>
        <taxon>Mollusca</taxon>
        <taxon>Bivalvia</taxon>
        <taxon>Autobranchia</taxon>
        <taxon>Pteriomorphia</taxon>
        <taxon>Mytilida</taxon>
        <taxon>Mytiloidea</taxon>
        <taxon>Mytilidae</taxon>
        <taxon>Mytilinae</taxon>
        <taxon>Mytilus</taxon>
    </lineage>
</organism>
<dbReference type="PROSITE" id="PS50893">
    <property type="entry name" value="ABC_TRANSPORTER_2"/>
    <property type="match status" value="2"/>
</dbReference>
<dbReference type="Pfam" id="PF00005">
    <property type="entry name" value="ABC_tran"/>
    <property type="match status" value="2"/>
</dbReference>
<feature type="transmembrane region" description="Helical" evidence="10">
    <location>
        <begin position="326"/>
        <end position="351"/>
    </location>
</feature>
<comment type="similarity">
    <text evidence="2">Belongs to the ABC transporter superfamily. ABCA family.</text>
</comment>
<feature type="transmembrane region" description="Helical" evidence="10">
    <location>
        <begin position="257"/>
        <end position="283"/>
    </location>
</feature>
<evidence type="ECO:0000259" key="11">
    <source>
        <dbReference type="PROSITE" id="PS50893"/>
    </source>
</evidence>
<dbReference type="PANTHER" id="PTHR19229:SF36">
    <property type="entry name" value="ATP-BINDING CASSETTE SUB-FAMILY A MEMBER 2"/>
    <property type="match status" value="1"/>
</dbReference>
<keyword evidence="5" id="KW-0677">Repeat</keyword>
<dbReference type="OrthoDB" id="10255969at2759"/>
<dbReference type="InterPro" id="IPR003593">
    <property type="entry name" value="AAA+_ATPase"/>
</dbReference>
<comment type="subcellular location">
    <subcellularLocation>
        <location evidence="1">Membrane</location>
        <topology evidence="1">Multi-pass membrane protein</topology>
    </subcellularLocation>
</comment>
<feature type="domain" description="ABC transporter" evidence="11">
    <location>
        <begin position="901"/>
        <end position="1127"/>
    </location>
</feature>
<keyword evidence="6" id="KW-0547">Nucleotide-binding</keyword>
<keyword evidence="3" id="KW-0813">Transport</keyword>
<dbReference type="Pfam" id="PF12698">
    <property type="entry name" value="ABC2_membrane_3"/>
    <property type="match status" value="1"/>
</dbReference>
<evidence type="ECO:0000256" key="3">
    <source>
        <dbReference type="ARBA" id="ARBA00022448"/>
    </source>
</evidence>
<proteinExistence type="inferred from homology"/>
<dbReference type="InterPro" id="IPR027417">
    <property type="entry name" value="P-loop_NTPase"/>
</dbReference>
<keyword evidence="13" id="KW-1185">Reference proteome</keyword>
<feature type="domain" description="ABC transporter" evidence="11">
    <location>
        <begin position="483"/>
        <end position="717"/>
    </location>
</feature>
<evidence type="ECO:0000256" key="6">
    <source>
        <dbReference type="ARBA" id="ARBA00022741"/>
    </source>
</evidence>
<evidence type="ECO:0000256" key="9">
    <source>
        <dbReference type="ARBA" id="ARBA00023136"/>
    </source>
</evidence>
<dbReference type="InterPro" id="IPR003439">
    <property type="entry name" value="ABC_transporter-like_ATP-bd"/>
</dbReference>
<dbReference type="GO" id="GO:0016020">
    <property type="term" value="C:membrane"/>
    <property type="evidence" value="ECO:0007669"/>
    <property type="project" value="UniProtKB-SubCell"/>
</dbReference>
<protein>
    <submittedName>
        <fullName evidence="12">ABCA1</fullName>
    </submittedName>
</protein>
<gene>
    <name evidence="12" type="ORF">MCOR_47271</name>
</gene>
<evidence type="ECO:0000256" key="1">
    <source>
        <dbReference type="ARBA" id="ARBA00004141"/>
    </source>
</evidence>
<dbReference type="InterPro" id="IPR056264">
    <property type="entry name" value="R2_ABCA1-4-like"/>
</dbReference>
<evidence type="ECO:0000313" key="12">
    <source>
        <dbReference type="EMBL" id="CAC5414475.1"/>
    </source>
</evidence>
<evidence type="ECO:0000256" key="10">
    <source>
        <dbReference type="SAM" id="Phobius"/>
    </source>
</evidence>
<dbReference type="EMBL" id="CACVKT020008349">
    <property type="protein sequence ID" value="CAC5414475.1"/>
    <property type="molecule type" value="Genomic_DNA"/>
</dbReference>
<keyword evidence="9 10" id="KW-0472">Membrane</keyword>
<dbReference type="Gene3D" id="3.40.50.300">
    <property type="entry name" value="P-loop containing nucleotide triphosphate hydrolases"/>
    <property type="match status" value="2"/>
</dbReference>
<dbReference type="GO" id="GO:0140359">
    <property type="term" value="F:ABC-type transporter activity"/>
    <property type="evidence" value="ECO:0007669"/>
    <property type="project" value="InterPro"/>
</dbReference>
<keyword evidence="8 10" id="KW-1133">Transmembrane helix</keyword>
<dbReference type="GO" id="GO:0005524">
    <property type="term" value="F:ATP binding"/>
    <property type="evidence" value="ECO:0007669"/>
    <property type="project" value="UniProtKB-KW"/>
</dbReference>
<dbReference type="CDD" id="cd03263">
    <property type="entry name" value="ABC_subfamily_A"/>
    <property type="match status" value="2"/>
</dbReference>
<keyword evidence="4 10" id="KW-0812">Transmembrane</keyword>
<evidence type="ECO:0000256" key="2">
    <source>
        <dbReference type="ARBA" id="ARBA00008869"/>
    </source>
</evidence>
<accession>A0A6J8E4W3</accession>
<feature type="transmembrane region" description="Helical" evidence="10">
    <location>
        <begin position="212"/>
        <end position="237"/>
    </location>
</feature>
<evidence type="ECO:0000256" key="4">
    <source>
        <dbReference type="ARBA" id="ARBA00022692"/>
    </source>
</evidence>
<reference evidence="12 13" key="1">
    <citation type="submission" date="2020-06" db="EMBL/GenBank/DDBJ databases">
        <authorList>
            <person name="Li R."/>
            <person name="Bekaert M."/>
        </authorList>
    </citation>
    <scope>NUCLEOTIDE SEQUENCE [LARGE SCALE GENOMIC DNA]</scope>
    <source>
        <strain evidence="13">wild</strain>
    </source>
</reference>
<evidence type="ECO:0000256" key="8">
    <source>
        <dbReference type="ARBA" id="ARBA00022989"/>
    </source>
</evidence>
<evidence type="ECO:0000256" key="5">
    <source>
        <dbReference type="ARBA" id="ARBA00022737"/>
    </source>
</evidence>
<dbReference type="GO" id="GO:0016887">
    <property type="term" value="F:ATP hydrolysis activity"/>
    <property type="evidence" value="ECO:0007669"/>
    <property type="project" value="InterPro"/>
</dbReference>
<dbReference type="FunFam" id="3.40.50.300:FF:000335">
    <property type="entry name" value="ATP binding cassette subfamily A member 5"/>
    <property type="match status" value="1"/>
</dbReference>
<evidence type="ECO:0000313" key="13">
    <source>
        <dbReference type="Proteomes" id="UP000507470"/>
    </source>
</evidence>
<dbReference type="SUPFAM" id="SSF52540">
    <property type="entry name" value="P-loop containing nucleoside triphosphate hydrolases"/>
    <property type="match status" value="2"/>
</dbReference>
<dbReference type="InterPro" id="IPR013525">
    <property type="entry name" value="ABC2_TM"/>
</dbReference>
<dbReference type="Proteomes" id="UP000507470">
    <property type="component" value="Unassembled WGS sequence"/>
</dbReference>
<dbReference type="SMART" id="SM00382">
    <property type="entry name" value="AAA"/>
    <property type="match status" value="2"/>
</dbReference>
<name>A0A6J8E4W3_MYTCO</name>
<feature type="transmembrane region" description="Helical" evidence="10">
    <location>
        <begin position="419"/>
        <end position="441"/>
    </location>
</feature>
<dbReference type="InterPro" id="IPR026082">
    <property type="entry name" value="ABCA"/>
</dbReference>
<sequence>MDPKIKQISDYSCKADSYESVWTNGGRFTGNDAIDFPQCDCSSGFQVCPAGAGGPEPPKKLLPTTDYLYNMTGRNISDWLVKTMKPFQKKRYGGFSFGDINNISLSLNTSRILEIFEDILYNLTQTSTNTSEFWNDLEDILEDAVTQDTVKVWYNNKGWTAIVSYMNVMNNLILRSRLSPGQNPEQYGITTVNYPMNATVKQFTEETLRESFIDVTIAICMIFAMSFIPASFVMVLIEERSSNSKHLQFVSGVNPFIYWLANFLWDMVNYMIPSILCIIIFLCFQTKSYVGPGNLEVLIVLLVLYGFAMTPLMYPFTRFFSVPSTAMVVLTSVNIFLGTTSTLATFIIEFLERDDEELKNVNAILKKAFLLLPQYCLGRGLTDMSRNQLWADNSDIISPGSYEKVWKSPFEFDQVGRNLLSMFCIGLLFFILNLLIEYNFFLSRSWSCFWNSKPNFKSLADEDIDVTNERKRINNKQTKDDVLIIDNLTKVYRLHGKKGRNIAVDRSCFGVPNGQCFGLLGVNGAGKTTTFKMLTGDVDVTQGNATLNGHSILKDLEKVRLDLGYCPQFDAFDPLLTGREILCFFARLRGIQEKDIKQITEWGIRKLGLIQYGDKRSGDYSGGNKRKLSTAISLIGNPSVIFMDEPTTGMDPHLGDSIFPVNCINNPIVKDGRSVCMEECEALCNRLAIMVNGRLKCIGSTQHLKNRFGVVNVFGDPELKEEHNNMLQYQLNSKIKLSRIFGQMEAVRDNLKIEDYSVSQTTLDQVFIHFASKQTDMLDDELSNEKMSSHRGKQLSFRNSIVPDDSDMESVTGSTADLMTHERRLHIYGSFRGETTDDESLAGSTVGLIVSNVLKDYVCQISVGAVSGIPNLILKSLADEDIDVTNERKRINKKQTKDDVLIVDNLTKVYRLHGKKGRNIAVDRSCFGVPNGQCFSLLGVNGAGKTSIFQMLTGDVGVTQGHATLNGHCIIKDLEKVRLDLGYCPQLDAFDPLLTAKESLYFFARLRGIKEKDIKQITEWGIHKLRLIQYGDRIAYDLSGVNRRKLSTAISLIGNPSVIFMDEPTTGMDPHARRFLWNCINNIVKDGRSVVLTSHSMEECEALCNRLAIMVSGRFKCMGSIQHLKNR</sequence>
<dbReference type="Pfam" id="PF23321">
    <property type="entry name" value="R1_ABCA1"/>
    <property type="match status" value="1"/>
</dbReference>
<keyword evidence="7" id="KW-0067">ATP-binding</keyword>
<feature type="transmembrane region" description="Helical" evidence="10">
    <location>
        <begin position="295"/>
        <end position="314"/>
    </location>
</feature>